<accession>A0A078L164</accession>
<dbReference type="Proteomes" id="UP000044071">
    <property type="component" value="Unassembled WGS sequence"/>
</dbReference>
<protein>
    <submittedName>
        <fullName evidence="1">Uncharacterized protein</fullName>
    </submittedName>
</protein>
<keyword evidence="2" id="KW-1185">Reference proteome</keyword>
<reference evidence="1 2" key="1">
    <citation type="submission" date="2014-06" db="EMBL/GenBank/DDBJ databases">
        <authorList>
            <person name="Urmite Genomes Urmite Genomes"/>
        </authorList>
    </citation>
    <scope>NUCLEOTIDE SEQUENCE [LARGE SCALE GENOMIC DNA]</scope>
</reference>
<dbReference type="STRING" id="1034943.BN59_02098"/>
<proteinExistence type="predicted"/>
<dbReference type="EMBL" id="CCSB01000002">
    <property type="protein sequence ID" value="CDZ77808.1"/>
    <property type="molecule type" value="Genomic_DNA"/>
</dbReference>
<evidence type="ECO:0000313" key="2">
    <source>
        <dbReference type="Proteomes" id="UP000044071"/>
    </source>
</evidence>
<sequence length="65" mass="7674">MDIKFNRQLPRQLEDKHLDTLTTLDNIIANCVQGGYSRVKKSIGRRQFQPACKTPWPSTRWQCFH</sequence>
<organism evidence="1 2">
    <name type="scientific">Legionella massiliensis</name>
    <dbReference type="NCBI Taxonomy" id="1034943"/>
    <lineage>
        <taxon>Bacteria</taxon>
        <taxon>Pseudomonadati</taxon>
        <taxon>Pseudomonadota</taxon>
        <taxon>Gammaproteobacteria</taxon>
        <taxon>Legionellales</taxon>
        <taxon>Legionellaceae</taxon>
        <taxon>Legionella</taxon>
    </lineage>
</organism>
<evidence type="ECO:0000313" key="1">
    <source>
        <dbReference type="EMBL" id="CDZ77808.1"/>
    </source>
</evidence>
<dbReference type="AlphaFoldDB" id="A0A078L164"/>
<gene>
    <name evidence="1" type="ORF">BN59_02098</name>
</gene>
<name>A0A078L164_9GAMM</name>